<protein>
    <submittedName>
        <fullName evidence="1">Uncharacterized protein</fullName>
    </submittedName>
</protein>
<gene>
    <name evidence="1" type="ORF">EDS130_LOCUS32401</name>
</gene>
<comment type="caution">
    <text evidence="1">The sequence shown here is derived from an EMBL/GenBank/DDBJ whole genome shotgun (WGS) entry which is preliminary data.</text>
</comment>
<dbReference type="EMBL" id="CAJNOJ010000248">
    <property type="protein sequence ID" value="CAF1334901.1"/>
    <property type="molecule type" value="Genomic_DNA"/>
</dbReference>
<organism evidence="1 2">
    <name type="scientific">Adineta ricciae</name>
    <name type="common">Rotifer</name>
    <dbReference type="NCBI Taxonomy" id="249248"/>
    <lineage>
        <taxon>Eukaryota</taxon>
        <taxon>Metazoa</taxon>
        <taxon>Spiralia</taxon>
        <taxon>Gnathifera</taxon>
        <taxon>Rotifera</taxon>
        <taxon>Eurotatoria</taxon>
        <taxon>Bdelloidea</taxon>
        <taxon>Adinetida</taxon>
        <taxon>Adinetidae</taxon>
        <taxon>Adineta</taxon>
    </lineage>
</organism>
<evidence type="ECO:0000313" key="1">
    <source>
        <dbReference type="EMBL" id="CAF1334901.1"/>
    </source>
</evidence>
<dbReference type="AlphaFoldDB" id="A0A815G5Z6"/>
<proteinExistence type="predicted"/>
<evidence type="ECO:0000313" key="2">
    <source>
        <dbReference type="Proteomes" id="UP000663852"/>
    </source>
</evidence>
<dbReference type="Proteomes" id="UP000663852">
    <property type="component" value="Unassembled WGS sequence"/>
</dbReference>
<accession>A0A815G5Z6</accession>
<name>A0A815G5Z6_ADIRI</name>
<sequence>MMLAPVLIQQLATVACPYWSNFEKQDRKLMKNSNAAIESTVSTIVTVKSKNILTLALMIKVLVMYKRTSDMKLKLI</sequence>
<reference evidence="1" key="1">
    <citation type="submission" date="2021-02" db="EMBL/GenBank/DDBJ databases">
        <authorList>
            <person name="Nowell W R."/>
        </authorList>
    </citation>
    <scope>NUCLEOTIDE SEQUENCE</scope>
</reference>